<feature type="region of interest" description="Disordered" evidence="1">
    <location>
        <begin position="279"/>
        <end position="317"/>
    </location>
</feature>
<feature type="compositionally biased region" description="Basic and acidic residues" evidence="1">
    <location>
        <begin position="308"/>
        <end position="317"/>
    </location>
</feature>
<dbReference type="Pfam" id="PF17775">
    <property type="entry name" value="YchJ_M-like"/>
    <property type="match status" value="1"/>
</dbReference>
<proteinExistence type="predicted"/>
<gene>
    <name evidence="3" type="ORF">PPRO1471_LOCUS9431</name>
</gene>
<evidence type="ECO:0000259" key="2">
    <source>
        <dbReference type="Pfam" id="PF17775"/>
    </source>
</evidence>
<sequence>MALIMAVGGVGASSQASSHSLRHHRVPVSPRVGLGLGRVSVANANKVRKPTTTTAATRVRHGRGEEVKNKKQNDLFELSREEKTALLEIRESLEDAPCPCRGTPPPAGGLMGALGGGQKLPSYGECCKPFHDSGPTPEATAEQTMRARFSAYVMHAYDFIVDTTHPDNIACRGSTADVPEKKKKKKKAAVPAAKGGFGAGGGASKPVNEVADDASKKRTRVEAKLFQDVVATATGVVYTSLDVAEANEDAPSVAREGRDELAATVEFKITYRARMSGPLQSKKKGTKGELGGQATRSELAEAWPKRPLSTEKGKGLLDQTMRERSRFVRESASDPWLYLDVLEEVE</sequence>
<dbReference type="SUPFAM" id="SSF54427">
    <property type="entry name" value="NTF2-like"/>
    <property type="match status" value="1"/>
</dbReference>
<name>A0A7S2BJM7_9CHLO</name>
<dbReference type="AlphaFoldDB" id="A0A7S2BJM7"/>
<accession>A0A7S2BJM7</accession>
<evidence type="ECO:0000256" key="1">
    <source>
        <dbReference type="SAM" id="MobiDB-lite"/>
    </source>
</evidence>
<dbReference type="EMBL" id="HBGR01014183">
    <property type="protein sequence ID" value="CAD9398963.1"/>
    <property type="molecule type" value="Transcribed_RNA"/>
</dbReference>
<evidence type="ECO:0000313" key="3">
    <source>
        <dbReference type="EMBL" id="CAD9398963.1"/>
    </source>
</evidence>
<protein>
    <recommendedName>
        <fullName evidence="2">YchJ-like middle NTF2-like domain-containing protein</fullName>
    </recommendedName>
</protein>
<feature type="region of interest" description="Disordered" evidence="1">
    <location>
        <begin position="182"/>
        <end position="208"/>
    </location>
</feature>
<dbReference type="InterPro" id="IPR048469">
    <property type="entry name" value="YchJ-like_M"/>
</dbReference>
<organism evidence="3">
    <name type="scientific">Pycnococcus provasolii</name>
    <dbReference type="NCBI Taxonomy" id="41880"/>
    <lineage>
        <taxon>Eukaryota</taxon>
        <taxon>Viridiplantae</taxon>
        <taxon>Chlorophyta</taxon>
        <taxon>Pseudoscourfieldiophyceae</taxon>
        <taxon>Pseudoscourfieldiales</taxon>
        <taxon>Pycnococcaceae</taxon>
        <taxon>Pycnococcus</taxon>
    </lineage>
</organism>
<reference evidence="3" key="1">
    <citation type="submission" date="2021-01" db="EMBL/GenBank/DDBJ databases">
        <authorList>
            <person name="Corre E."/>
            <person name="Pelletier E."/>
            <person name="Niang G."/>
            <person name="Scheremetjew M."/>
            <person name="Finn R."/>
            <person name="Kale V."/>
            <person name="Holt S."/>
            <person name="Cochrane G."/>
            <person name="Meng A."/>
            <person name="Brown T."/>
            <person name="Cohen L."/>
        </authorList>
    </citation>
    <scope>NUCLEOTIDE SEQUENCE</scope>
    <source>
        <strain evidence="3">RCC733</strain>
    </source>
</reference>
<dbReference type="InterPro" id="IPR032710">
    <property type="entry name" value="NTF2-like_dom_sf"/>
</dbReference>
<dbReference type="Gene3D" id="3.10.450.50">
    <property type="match status" value="1"/>
</dbReference>
<feature type="domain" description="YchJ-like middle NTF2-like" evidence="2">
    <location>
        <begin position="140"/>
        <end position="170"/>
    </location>
</feature>